<dbReference type="SMART" id="SM00448">
    <property type="entry name" value="REC"/>
    <property type="match status" value="1"/>
</dbReference>
<dbReference type="FunFam" id="3.40.50.2300:FF:000001">
    <property type="entry name" value="DNA-binding response regulator PhoB"/>
    <property type="match status" value="1"/>
</dbReference>
<dbReference type="GO" id="GO:0000160">
    <property type="term" value="P:phosphorelay signal transduction system"/>
    <property type="evidence" value="ECO:0007669"/>
    <property type="project" value="UniProtKB-KW"/>
</dbReference>
<dbReference type="PANTHER" id="PTHR44591:SF23">
    <property type="entry name" value="CHEY SUBFAMILY"/>
    <property type="match status" value="1"/>
</dbReference>
<evidence type="ECO:0000256" key="5">
    <source>
        <dbReference type="ARBA" id="ARBA00023163"/>
    </source>
</evidence>
<dbReference type="EMBL" id="JACNJD010000176">
    <property type="protein sequence ID" value="MBC8176945.1"/>
    <property type="molecule type" value="Genomic_DNA"/>
</dbReference>
<keyword evidence="4" id="KW-0238">DNA-binding</keyword>
<comment type="caution">
    <text evidence="8">The sequence shown here is derived from an EMBL/GenBank/DDBJ whole genome shotgun (WGS) entry which is preliminary data.</text>
</comment>
<dbReference type="InterPro" id="IPR050595">
    <property type="entry name" value="Bact_response_regulator"/>
</dbReference>
<dbReference type="PROSITE" id="PS50110">
    <property type="entry name" value="RESPONSE_REGULATORY"/>
    <property type="match status" value="1"/>
</dbReference>
<evidence type="ECO:0000256" key="4">
    <source>
        <dbReference type="ARBA" id="ARBA00023125"/>
    </source>
</evidence>
<dbReference type="InterPro" id="IPR001789">
    <property type="entry name" value="Sig_transdc_resp-reg_receiver"/>
</dbReference>
<dbReference type="InterPro" id="IPR011006">
    <property type="entry name" value="CheY-like_superfamily"/>
</dbReference>
<name>A0A8J6T2M0_9DELT</name>
<proteinExistence type="predicted"/>
<dbReference type="AlphaFoldDB" id="A0A8J6T2M0"/>
<feature type="domain" description="Response regulatory" evidence="7">
    <location>
        <begin position="3"/>
        <end position="120"/>
    </location>
</feature>
<keyword evidence="2" id="KW-0902">Two-component regulatory system</keyword>
<gene>
    <name evidence="8" type="ORF">H8E19_06025</name>
</gene>
<feature type="modified residue" description="4-aspartylphosphate" evidence="6">
    <location>
        <position position="52"/>
    </location>
</feature>
<keyword evidence="3" id="KW-0805">Transcription regulation</keyword>
<protein>
    <submittedName>
        <fullName evidence="8">Response regulator</fullName>
    </submittedName>
</protein>
<organism evidence="8 9">
    <name type="scientific">Candidatus Desulfacyla euxinica</name>
    <dbReference type="NCBI Taxonomy" id="2841693"/>
    <lineage>
        <taxon>Bacteria</taxon>
        <taxon>Deltaproteobacteria</taxon>
        <taxon>Candidatus Desulfacyla</taxon>
    </lineage>
</organism>
<dbReference type="Proteomes" id="UP000650524">
    <property type="component" value="Unassembled WGS sequence"/>
</dbReference>
<keyword evidence="5" id="KW-0804">Transcription</keyword>
<evidence type="ECO:0000313" key="8">
    <source>
        <dbReference type="EMBL" id="MBC8176945.1"/>
    </source>
</evidence>
<evidence type="ECO:0000256" key="1">
    <source>
        <dbReference type="ARBA" id="ARBA00022553"/>
    </source>
</evidence>
<dbReference type="Gene3D" id="3.40.50.2300">
    <property type="match status" value="1"/>
</dbReference>
<accession>A0A8J6T2M0</accession>
<dbReference type="Pfam" id="PF00072">
    <property type="entry name" value="Response_reg"/>
    <property type="match status" value="1"/>
</dbReference>
<dbReference type="PANTHER" id="PTHR44591">
    <property type="entry name" value="STRESS RESPONSE REGULATOR PROTEIN 1"/>
    <property type="match status" value="1"/>
</dbReference>
<keyword evidence="1 6" id="KW-0597">Phosphoprotein</keyword>
<dbReference type="GO" id="GO:0003677">
    <property type="term" value="F:DNA binding"/>
    <property type="evidence" value="ECO:0007669"/>
    <property type="project" value="UniProtKB-KW"/>
</dbReference>
<evidence type="ECO:0000256" key="2">
    <source>
        <dbReference type="ARBA" id="ARBA00023012"/>
    </source>
</evidence>
<sequence length="121" mass="13602">MSKILVIDDDKNIRSLLRDFLERDGYEVMEAENGKVGLKLVGENGADLVITDLIMPEKEGIETIRELRRDFSDVKIIAISGGGAIGPETYLEMAKKMGADRVFEKPFNLKEMSEAIRKLIE</sequence>
<evidence type="ECO:0000313" key="9">
    <source>
        <dbReference type="Proteomes" id="UP000650524"/>
    </source>
</evidence>
<dbReference type="SUPFAM" id="SSF52172">
    <property type="entry name" value="CheY-like"/>
    <property type="match status" value="1"/>
</dbReference>
<evidence type="ECO:0000256" key="6">
    <source>
        <dbReference type="PROSITE-ProRule" id="PRU00169"/>
    </source>
</evidence>
<evidence type="ECO:0000256" key="3">
    <source>
        <dbReference type="ARBA" id="ARBA00023015"/>
    </source>
</evidence>
<reference evidence="8 9" key="1">
    <citation type="submission" date="2020-08" db="EMBL/GenBank/DDBJ databases">
        <title>Bridging the membrane lipid divide: bacteria of the FCB group superphylum have the potential to synthesize archaeal ether lipids.</title>
        <authorList>
            <person name="Villanueva L."/>
            <person name="Von Meijenfeldt F.A.B."/>
            <person name="Westbye A.B."/>
            <person name="Yadav S."/>
            <person name="Hopmans E.C."/>
            <person name="Dutilh B.E."/>
            <person name="Sinninghe Damste J.S."/>
        </authorList>
    </citation>
    <scope>NUCLEOTIDE SEQUENCE [LARGE SCALE GENOMIC DNA]</scope>
    <source>
        <strain evidence="8">NIOZ-UU27</strain>
    </source>
</reference>
<evidence type="ECO:0000259" key="7">
    <source>
        <dbReference type="PROSITE" id="PS50110"/>
    </source>
</evidence>